<dbReference type="RefSeq" id="WP_184483201.1">
    <property type="nucleotide sequence ID" value="NZ_JACHIV010000001.1"/>
</dbReference>
<dbReference type="InterPro" id="IPR004027">
    <property type="entry name" value="SEC_C_motif"/>
</dbReference>
<proteinExistence type="predicted"/>
<dbReference type="AlphaFoldDB" id="A0A840NP14"/>
<feature type="region of interest" description="Disordered" evidence="1">
    <location>
        <begin position="1"/>
        <end position="28"/>
    </location>
</feature>
<comment type="caution">
    <text evidence="2">The sequence shown here is derived from an EMBL/GenBank/DDBJ whole genome shotgun (WGS) entry which is preliminary data.</text>
</comment>
<gene>
    <name evidence="2" type="ORF">BJ969_005186</name>
</gene>
<evidence type="ECO:0000313" key="2">
    <source>
        <dbReference type="EMBL" id="MBB5072098.1"/>
    </source>
</evidence>
<accession>A0A840NP14</accession>
<dbReference type="Gene3D" id="3.10.450.50">
    <property type="match status" value="1"/>
</dbReference>
<dbReference type="Pfam" id="PF02810">
    <property type="entry name" value="SEC-C"/>
    <property type="match status" value="1"/>
</dbReference>
<feature type="compositionally biased region" description="Basic and acidic residues" evidence="1">
    <location>
        <begin position="13"/>
        <end position="28"/>
    </location>
</feature>
<organism evidence="2 3">
    <name type="scientific">Saccharopolyspora gloriosae</name>
    <dbReference type="NCBI Taxonomy" id="455344"/>
    <lineage>
        <taxon>Bacteria</taxon>
        <taxon>Bacillati</taxon>
        <taxon>Actinomycetota</taxon>
        <taxon>Actinomycetes</taxon>
        <taxon>Pseudonocardiales</taxon>
        <taxon>Pseudonocardiaceae</taxon>
        <taxon>Saccharopolyspora</taxon>
    </lineage>
</organism>
<evidence type="ECO:0000256" key="1">
    <source>
        <dbReference type="SAM" id="MobiDB-lite"/>
    </source>
</evidence>
<dbReference type="SUPFAM" id="SSF103642">
    <property type="entry name" value="Sec-C motif"/>
    <property type="match status" value="1"/>
</dbReference>
<reference evidence="2 3" key="1">
    <citation type="submission" date="2020-08" db="EMBL/GenBank/DDBJ databases">
        <title>Sequencing the genomes of 1000 actinobacteria strains.</title>
        <authorList>
            <person name="Klenk H.-P."/>
        </authorList>
    </citation>
    <scope>NUCLEOTIDE SEQUENCE [LARGE SCALE GENOMIC DNA]</scope>
    <source>
        <strain evidence="2 3">DSM 45582</strain>
    </source>
</reference>
<evidence type="ECO:0000313" key="3">
    <source>
        <dbReference type="Proteomes" id="UP000580474"/>
    </source>
</evidence>
<protein>
    <recommendedName>
        <fullName evidence="4">SEC-C motif-containing protein</fullName>
    </recommendedName>
</protein>
<dbReference type="EMBL" id="JACHIV010000001">
    <property type="protein sequence ID" value="MBB5072098.1"/>
    <property type="molecule type" value="Genomic_DNA"/>
</dbReference>
<evidence type="ECO:0008006" key="4">
    <source>
        <dbReference type="Google" id="ProtNLM"/>
    </source>
</evidence>
<dbReference type="Proteomes" id="UP000580474">
    <property type="component" value="Unassembled WGS sequence"/>
</dbReference>
<name>A0A840NP14_9PSEU</name>
<sequence length="314" mass="34724">MSGDSSREAAIARAEELEADAEHSGERTDDLVEAASYWRNAHEPDRERAALLAAIDADSGDSLFDPRATYAEMLMRRGQRAEADALLNELMDDLTAREHTYIAASTAYQHAGDTAAALRWLHIGIGRLIPDVTDPDADLGVDDPGVELLRMRREIRTGLGEQPDDLDRALDMISDAAFDRDLSEAFFEEVADRHDVVVLHWPADALAELRSREPELPLPQDHDAHLLELQREMLLADRDGKRATVVDGSADGYAAFCAEVDLPTGAAGSLEQYRTDLLLRGEWRSWPPERNAACWCGSERKYKKCCGAPGRTDA</sequence>
<keyword evidence="3" id="KW-1185">Reference proteome</keyword>